<accession>A0ACB7HXC8</accession>
<comment type="caution">
    <text evidence="1">The sequence shown here is derived from an EMBL/GenBank/DDBJ whole genome shotgun (WGS) entry which is preliminary data.</text>
</comment>
<evidence type="ECO:0000313" key="1">
    <source>
        <dbReference type="EMBL" id="KAG8656453.1"/>
    </source>
</evidence>
<gene>
    <name evidence="1" type="ORF">MANES_04G137850v8</name>
</gene>
<dbReference type="EMBL" id="CM004390">
    <property type="protein sequence ID" value="KAG8656453.1"/>
    <property type="molecule type" value="Genomic_DNA"/>
</dbReference>
<dbReference type="Proteomes" id="UP000091857">
    <property type="component" value="Chromosome 4"/>
</dbReference>
<organism evidence="1 2">
    <name type="scientific">Manihot esculenta</name>
    <name type="common">Cassava</name>
    <name type="synonym">Jatropha manihot</name>
    <dbReference type="NCBI Taxonomy" id="3983"/>
    <lineage>
        <taxon>Eukaryota</taxon>
        <taxon>Viridiplantae</taxon>
        <taxon>Streptophyta</taxon>
        <taxon>Embryophyta</taxon>
        <taxon>Tracheophyta</taxon>
        <taxon>Spermatophyta</taxon>
        <taxon>Magnoliopsida</taxon>
        <taxon>eudicotyledons</taxon>
        <taxon>Gunneridae</taxon>
        <taxon>Pentapetalae</taxon>
        <taxon>rosids</taxon>
        <taxon>fabids</taxon>
        <taxon>Malpighiales</taxon>
        <taxon>Euphorbiaceae</taxon>
        <taxon>Crotonoideae</taxon>
        <taxon>Manihoteae</taxon>
        <taxon>Manihot</taxon>
    </lineage>
</organism>
<protein>
    <submittedName>
        <fullName evidence="1">Uncharacterized protein</fullName>
    </submittedName>
</protein>
<evidence type="ECO:0000313" key="2">
    <source>
        <dbReference type="Proteomes" id="UP000091857"/>
    </source>
</evidence>
<proteinExistence type="predicted"/>
<keyword evidence="2" id="KW-1185">Reference proteome</keyword>
<sequence>MSCQEREDHSHHHHHRNPQLCKAKPETFQLSSHEHKLYVLGNEAEEGERERKRKRRKLFQCLKLEIQVKKKQNQILSSGVLDFHEKMKFQKEKREKEGDICLGS</sequence>
<name>A0ACB7HXC8_MANES</name>
<reference evidence="2" key="1">
    <citation type="journal article" date="2016" name="Nat. Biotechnol.">
        <title>Sequencing wild and cultivated cassava and related species reveals extensive interspecific hybridization and genetic diversity.</title>
        <authorList>
            <person name="Bredeson J.V."/>
            <person name="Lyons J.B."/>
            <person name="Prochnik S.E."/>
            <person name="Wu G.A."/>
            <person name="Ha C.M."/>
            <person name="Edsinger-Gonzales E."/>
            <person name="Grimwood J."/>
            <person name="Schmutz J."/>
            <person name="Rabbi I.Y."/>
            <person name="Egesi C."/>
            <person name="Nauluvula P."/>
            <person name="Lebot V."/>
            <person name="Ndunguru J."/>
            <person name="Mkamilo G."/>
            <person name="Bart R.S."/>
            <person name="Setter T.L."/>
            <person name="Gleadow R.M."/>
            <person name="Kulakow P."/>
            <person name="Ferguson M.E."/>
            <person name="Rounsley S."/>
            <person name="Rokhsar D.S."/>
        </authorList>
    </citation>
    <scope>NUCLEOTIDE SEQUENCE [LARGE SCALE GENOMIC DNA]</scope>
    <source>
        <strain evidence="2">cv. AM560-2</strain>
    </source>
</reference>